<dbReference type="GO" id="GO:0050308">
    <property type="term" value="F:sugar-phosphatase activity"/>
    <property type="evidence" value="ECO:0007669"/>
    <property type="project" value="UniProtKB-EC"/>
</dbReference>
<keyword evidence="2" id="KW-1185">Reference proteome</keyword>
<dbReference type="EC" id="3.1.3.23" evidence="1"/>
<dbReference type="Gene3D" id="1.10.150.240">
    <property type="entry name" value="Putative phosphatase, domain 2"/>
    <property type="match status" value="1"/>
</dbReference>
<dbReference type="InterPro" id="IPR023214">
    <property type="entry name" value="HAD_sf"/>
</dbReference>
<comment type="caution">
    <text evidence="1">The sequence shown here is derived from an EMBL/GenBank/DDBJ whole genome shotgun (WGS) entry which is preliminary data.</text>
</comment>
<dbReference type="RefSeq" id="WP_309937556.1">
    <property type="nucleotide sequence ID" value="NZ_AP025305.1"/>
</dbReference>
<dbReference type="PANTHER" id="PTHR18901">
    <property type="entry name" value="2-DEOXYGLUCOSE-6-PHOSPHATE PHOSPHATASE 2"/>
    <property type="match status" value="1"/>
</dbReference>
<accession>A0AAE3XKH4</accession>
<dbReference type="PANTHER" id="PTHR18901:SF38">
    <property type="entry name" value="PSEUDOURIDINE-5'-PHOSPHATASE"/>
    <property type="match status" value="1"/>
</dbReference>
<proteinExistence type="predicted"/>
<protein>
    <submittedName>
        <fullName evidence="1">Sugar-phosphatase</fullName>
        <ecNumber evidence="1">3.1.3.23</ecNumber>
    </submittedName>
</protein>
<dbReference type="InterPro" id="IPR006439">
    <property type="entry name" value="HAD-SF_hydro_IA"/>
</dbReference>
<dbReference type="SFLD" id="SFLDS00003">
    <property type="entry name" value="Haloacid_Dehalogenase"/>
    <property type="match status" value="1"/>
</dbReference>
<dbReference type="SFLD" id="SFLDG01135">
    <property type="entry name" value="C1.5.6:_HAD__Beta-PGM__Phospha"/>
    <property type="match status" value="1"/>
</dbReference>
<sequence>MIKGVIFDMDGLLIDSEPYWKMAMINVFASVGLEMNKEKAQLTMGLRSVDVVDYWYRKEPWESKTKEIVLQEILEEVKKLVLRDGETMPGVHDAIAFFKSQGIKMALASSSPKDVIHSFVEKMGILDDLEYLRSGDQEEFGKPHPGVFINTAKEMGWNPSECLVFEDSVNGVIAGKAALMKVVAIPEPDSFSDPRFSIADMKISSLGHFDNDMFQRILR</sequence>
<dbReference type="SUPFAM" id="SSF56784">
    <property type="entry name" value="HAD-like"/>
    <property type="match status" value="1"/>
</dbReference>
<name>A0AAE3XKH4_9BACT</name>
<evidence type="ECO:0000313" key="1">
    <source>
        <dbReference type="EMBL" id="MDR6238087.1"/>
    </source>
</evidence>
<evidence type="ECO:0000313" key="2">
    <source>
        <dbReference type="Proteomes" id="UP001185092"/>
    </source>
</evidence>
<dbReference type="Proteomes" id="UP001185092">
    <property type="component" value="Unassembled WGS sequence"/>
</dbReference>
<dbReference type="Gene3D" id="3.40.50.1000">
    <property type="entry name" value="HAD superfamily/HAD-like"/>
    <property type="match status" value="1"/>
</dbReference>
<dbReference type="EMBL" id="JAVDQD010000001">
    <property type="protein sequence ID" value="MDR6238087.1"/>
    <property type="molecule type" value="Genomic_DNA"/>
</dbReference>
<dbReference type="AlphaFoldDB" id="A0AAE3XKH4"/>
<dbReference type="NCBIfam" id="NF008087">
    <property type="entry name" value="PRK10826.1"/>
    <property type="match status" value="1"/>
</dbReference>
<dbReference type="SFLD" id="SFLDG01129">
    <property type="entry name" value="C1.5:_HAD__Beta-PGM__Phosphata"/>
    <property type="match status" value="1"/>
</dbReference>
<dbReference type="NCBIfam" id="TIGR01509">
    <property type="entry name" value="HAD-SF-IA-v3"/>
    <property type="match status" value="1"/>
</dbReference>
<keyword evidence="1" id="KW-0378">Hydrolase</keyword>
<dbReference type="InterPro" id="IPR036412">
    <property type="entry name" value="HAD-like_sf"/>
</dbReference>
<gene>
    <name evidence="1" type="ORF">HNQ88_001063</name>
</gene>
<organism evidence="1 2">
    <name type="scientific">Aureibacter tunicatorum</name>
    <dbReference type="NCBI Taxonomy" id="866807"/>
    <lineage>
        <taxon>Bacteria</taxon>
        <taxon>Pseudomonadati</taxon>
        <taxon>Bacteroidota</taxon>
        <taxon>Cytophagia</taxon>
        <taxon>Cytophagales</taxon>
        <taxon>Persicobacteraceae</taxon>
        <taxon>Aureibacter</taxon>
    </lineage>
</organism>
<reference evidence="1" key="1">
    <citation type="submission" date="2023-07" db="EMBL/GenBank/DDBJ databases">
        <title>Genomic Encyclopedia of Type Strains, Phase IV (KMG-IV): sequencing the most valuable type-strain genomes for metagenomic binning, comparative biology and taxonomic classification.</title>
        <authorList>
            <person name="Goeker M."/>
        </authorList>
    </citation>
    <scope>NUCLEOTIDE SEQUENCE</scope>
    <source>
        <strain evidence="1">DSM 26174</strain>
    </source>
</reference>
<dbReference type="InterPro" id="IPR023198">
    <property type="entry name" value="PGP-like_dom2"/>
</dbReference>
<dbReference type="Pfam" id="PF00702">
    <property type="entry name" value="Hydrolase"/>
    <property type="match status" value="1"/>
</dbReference>
<dbReference type="PRINTS" id="PR00413">
    <property type="entry name" value="HADHALOGNASE"/>
</dbReference>